<reference evidence="6 7" key="1">
    <citation type="submission" date="2022-05" db="EMBL/GenBank/DDBJ databases">
        <title>Genome Sequencing of Bee-Associated Microbes.</title>
        <authorList>
            <person name="Dunlap C."/>
        </authorList>
    </citation>
    <scope>NUCLEOTIDE SEQUENCE [LARGE SCALE GENOMIC DNA]</scope>
    <source>
        <strain evidence="6 7">NRRL B-14421</strain>
    </source>
</reference>
<evidence type="ECO:0000256" key="4">
    <source>
        <dbReference type="ARBA" id="ARBA00023295"/>
    </source>
</evidence>
<dbReference type="PANTHER" id="PTHR11452:SF75">
    <property type="entry name" value="ALPHA-GALACTOSIDASE MEL1"/>
    <property type="match status" value="1"/>
</dbReference>
<keyword evidence="4" id="KW-0326">Glycosidase</keyword>
<evidence type="ECO:0000313" key="7">
    <source>
        <dbReference type="Proteomes" id="UP001527099"/>
    </source>
</evidence>
<dbReference type="InterPro" id="IPR013780">
    <property type="entry name" value="Glyco_hydro_b"/>
</dbReference>
<organism evidence="6 7">
    <name type="scientific">Paenibacillus alginolyticus</name>
    <dbReference type="NCBI Taxonomy" id="59839"/>
    <lineage>
        <taxon>Bacteria</taxon>
        <taxon>Bacillati</taxon>
        <taxon>Bacillota</taxon>
        <taxon>Bacilli</taxon>
        <taxon>Bacillales</taxon>
        <taxon>Paenibacillaceae</taxon>
        <taxon>Paenibacillus</taxon>
    </lineage>
</organism>
<gene>
    <name evidence="6" type="ORF">M5X19_23695</name>
</gene>
<keyword evidence="2" id="KW-0732">Signal</keyword>
<evidence type="ECO:0000256" key="3">
    <source>
        <dbReference type="ARBA" id="ARBA00022801"/>
    </source>
</evidence>
<evidence type="ECO:0000256" key="2">
    <source>
        <dbReference type="ARBA" id="ARBA00022729"/>
    </source>
</evidence>
<dbReference type="EMBL" id="JAMDMX010000082">
    <property type="protein sequence ID" value="MCY9695885.1"/>
    <property type="molecule type" value="Genomic_DNA"/>
</dbReference>
<dbReference type="RefSeq" id="WP_268617047.1">
    <property type="nucleotide sequence ID" value="NZ_JAMDMX010000082.1"/>
</dbReference>
<accession>A0ABT4GI45</accession>
<dbReference type="PANTHER" id="PTHR11452">
    <property type="entry name" value="ALPHA-GALACTOSIDASE/ALPHA-N-ACETYLGALACTOSAMINIDASE"/>
    <property type="match status" value="1"/>
</dbReference>
<comment type="caution">
    <text evidence="6">The sequence shown here is derived from an EMBL/GenBank/DDBJ whole genome shotgun (WGS) entry which is preliminary data.</text>
</comment>
<dbReference type="Gene3D" id="3.20.20.70">
    <property type="entry name" value="Aldolase class I"/>
    <property type="match status" value="1"/>
</dbReference>
<dbReference type="Gene3D" id="2.60.40.1180">
    <property type="entry name" value="Golgi alpha-mannosidase II"/>
    <property type="match status" value="1"/>
</dbReference>
<dbReference type="InterPro" id="IPR013785">
    <property type="entry name" value="Aldolase_TIM"/>
</dbReference>
<name>A0ABT4GI45_9BACL</name>
<dbReference type="Proteomes" id="UP001527099">
    <property type="component" value="Unassembled WGS sequence"/>
</dbReference>
<dbReference type="InterPro" id="IPR002241">
    <property type="entry name" value="Glyco_hydro_27"/>
</dbReference>
<evidence type="ECO:0000256" key="1">
    <source>
        <dbReference type="ARBA" id="ARBA00009743"/>
    </source>
</evidence>
<dbReference type="InterPro" id="IPR017853">
    <property type="entry name" value="GH"/>
</dbReference>
<dbReference type="Pfam" id="PF17801">
    <property type="entry name" value="Melibiase_C"/>
    <property type="match status" value="1"/>
</dbReference>
<dbReference type="InterPro" id="IPR041233">
    <property type="entry name" value="Melibiase_C"/>
</dbReference>
<proteinExistence type="inferred from homology"/>
<evidence type="ECO:0000259" key="5">
    <source>
        <dbReference type="Pfam" id="PF17801"/>
    </source>
</evidence>
<comment type="similarity">
    <text evidence="1">Belongs to the glycosyl hydrolase 27 family.</text>
</comment>
<sequence>MMTSNTVIFRELSGQVVGENGLCRIIVDLTSGLTNYEWFTGGRLNGAYSTARIGGVEGGKYVASTEYSEHKLAAGGAQMIRDDFGTGCRFSVIYSGESLPVMTQTFWLYEKVPYFFVQVELEGESEALETNYISPLTVNAVKGTSALEMAAEELRALLVPFDNDKWVRYESTAMPNQLESYEVTAIFEPVSRKGLVVGSVTHDTWKTGLKVVGHEGAAVQQLEVYGGAAGEYTRDTIPHGTLIGKRIASPRIFVGMYADYRTGLEEYGKANAVIAPPLQWELGVPFGWNSWSAAGGELDYELYTHTSDFLKSLRDGGFHHQGTVYINFDSFWTNLTQEQLEDAVRHVRDNGQKPGIYWTPFAFWGNDFDRVVEGTDGKYTYRDLLLRDEQGQILPDLDGGFAIDPSHPGNLMRTEWHLERFVRWGFEYIKLDFLGHGALEGVHFDKEVRTGLQAYNLGMALIKNRLDPKVIGRPFFINLSIAPMFPHQYAHSRRISCDAFGTLKDTEYMLNSLTYGWWMNGTIYPFNDPDHTVLYKSFNQEPTMPQEGRSRLNASLIAGTVLLMGDDFRKEEARTRAENWLTRPELLKIAKTGKSFIPLEGNTDAASDEVFFLISEDDCYIAVFNYNQDETVEKRIAFERLGLPQNATYELHDLWEKTAHQSSGDISVRLEPAESKIFKLIF</sequence>
<evidence type="ECO:0000313" key="6">
    <source>
        <dbReference type="EMBL" id="MCY9695885.1"/>
    </source>
</evidence>
<keyword evidence="3" id="KW-0378">Hydrolase</keyword>
<dbReference type="SUPFAM" id="SSF51011">
    <property type="entry name" value="Glycosyl hydrolase domain"/>
    <property type="match status" value="1"/>
</dbReference>
<dbReference type="SUPFAM" id="SSF51445">
    <property type="entry name" value="(Trans)glycosidases"/>
    <property type="match status" value="1"/>
</dbReference>
<keyword evidence="7" id="KW-1185">Reference proteome</keyword>
<protein>
    <submittedName>
        <fullName evidence="6">Alpha-galactosidase</fullName>
    </submittedName>
</protein>
<feature type="domain" description="Alpha galactosidase C-terminal" evidence="5">
    <location>
        <begin position="616"/>
        <end position="680"/>
    </location>
</feature>